<feature type="compositionally biased region" description="Basic residues" evidence="1">
    <location>
        <begin position="146"/>
        <end position="165"/>
    </location>
</feature>
<dbReference type="Proteomes" id="UP000000763">
    <property type="component" value="Chromosome 1"/>
</dbReference>
<dbReference type="EMBL" id="AP003143">
    <property type="protein sequence ID" value="BAB55783.1"/>
    <property type="molecule type" value="Genomic_DNA"/>
</dbReference>
<name>Q9ASL4_ORYSJ</name>
<evidence type="ECO:0000313" key="3">
    <source>
        <dbReference type="EMBL" id="BAB55783.1"/>
    </source>
</evidence>
<organism evidence="2">
    <name type="scientific">Oryza sativa subsp. japonica</name>
    <name type="common">Rice</name>
    <dbReference type="NCBI Taxonomy" id="39947"/>
    <lineage>
        <taxon>Eukaryota</taxon>
        <taxon>Viridiplantae</taxon>
        <taxon>Streptophyta</taxon>
        <taxon>Embryophyta</taxon>
        <taxon>Tracheophyta</taxon>
        <taxon>Spermatophyta</taxon>
        <taxon>Magnoliopsida</taxon>
        <taxon>Liliopsida</taxon>
        <taxon>Poales</taxon>
        <taxon>Poaceae</taxon>
        <taxon>BOP clade</taxon>
        <taxon>Oryzoideae</taxon>
        <taxon>Oryzeae</taxon>
        <taxon>Oryzinae</taxon>
        <taxon>Oryza</taxon>
        <taxon>Oryza sativa</taxon>
    </lineage>
</organism>
<feature type="region of interest" description="Disordered" evidence="1">
    <location>
        <begin position="73"/>
        <end position="98"/>
    </location>
</feature>
<reference evidence="2" key="1">
    <citation type="journal article" date="2002" name="Nature">
        <title>The genome sequence and structure of rice chromosome 1.</title>
        <authorList>
            <person name="Sasaki T."/>
            <person name="Matsumoto T."/>
            <person name="Yamamoto K."/>
            <person name="Sakata K."/>
            <person name="Baba T."/>
            <person name="Katayose Y."/>
            <person name="Wu J."/>
            <person name="Niimura Y."/>
            <person name="Cheng Z."/>
            <person name="Nagamura Y."/>
            <person name="Antonio B.A."/>
            <person name="Kanamori H."/>
            <person name="Hosokawa S."/>
            <person name="Masukawa M."/>
            <person name="Arikawa K."/>
            <person name="Chiden Y."/>
            <person name="Hayashi M."/>
            <person name="Okamoto M."/>
            <person name="Ando T."/>
            <person name="Aoki H."/>
            <person name="Arita K."/>
            <person name="Hamada M."/>
            <person name="Harada C."/>
            <person name="Hijishita S."/>
            <person name="Honda M."/>
            <person name="Ichikawa Y."/>
            <person name="Idonuma A."/>
            <person name="Iijima M."/>
            <person name="Ikeda M."/>
            <person name="Ikeno M."/>
            <person name="Itoh S."/>
            <person name="Itoh T."/>
            <person name="Itoh Y."/>
            <person name="Itoh Y."/>
            <person name="Iwabuchi A."/>
            <person name="Kamiya K."/>
            <person name="Karasawa W."/>
            <person name="Katagiri S."/>
            <person name="Kikuta A."/>
            <person name="Kobayashi N."/>
            <person name="Kono I."/>
            <person name="Machita K."/>
            <person name="Maehara T."/>
            <person name="Mizuno H."/>
            <person name="Mizubayashi T."/>
            <person name="Mukai Y."/>
            <person name="Nagasaki H."/>
            <person name="Nakashima M."/>
            <person name="Nakama Y."/>
            <person name="Nakamichi Y."/>
            <person name="Nakamura M."/>
            <person name="Namiki N."/>
            <person name="Negishi M."/>
            <person name="Ohta I."/>
            <person name="Ono N."/>
            <person name="Saji S."/>
            <person name="Sakai K."/>
            <person name="Shibata M."/>
            <person name="Shimokawa T."/>
            <person name="Shomura A."/>
            <person name="Song J."/>
            <person name="Takazaki Y."/>
            <person name="Terasawa K."/>
            <person name="Tsuji K."/>
            <person name="Waki K."/>
            <person name="Yamagata H."/>
            <person name="Yamane H."/>
            <person name="Yoshiki S."/>
            <person name="Yoshihara R."/>
            <person name="Yukawa K."/>
            <person name="Zhong H."/>
            <person name="Iwama H."/>
            <person name="Endo T."/>
            <person name="Ito H."/>
            <person name="Hahn J.H."/>
            <person name="Kim H.I."/>
            <person name="Eun M.Y."/>
            <person name="Yano M."/>
            <person name="Jiang J."/>
            <person name="Gojobori T."/>
        </authorList>
    </citation>
    <scope>NUCLEOTIDE SEQUENCE</scope>
</reference>
<gene>
    <name evidence="3" type="ORF">P0489E06.9</name>
    <name evidence="2" type="ORF">P0554D10.33</name>
</gene>
<protein>
    <submittedName>
        <fullName evidence="2">Uncharacterized protein</fullName>
    </submittedName>
</protein>
<evidence type="ECO:0000256" key="1">
    <source>
        <dbReference type="SAM" id="MobiDB-lite"/>
    </source>
</evidence>
<evidence type="ECO:0000313" key="2">
    <source>
        <dbReference type="EMBL" id="BAB39249.1"/>
    </source>
</evidence>
<accession>Q9ASL4</accession>
<dbReference type="EMBL" id="AP002869">
    <property type="protein sequence ID" value="BAB39249.1"/>
    <property type="molecule type" value="Genomic_DNA"/>
</dbReference>
<feature type="compositionally biased region" description="Polar residues" evidence="1">
    <location>
        <begin position="73"/>
        <end position="93"/>
    </location>
</feature>
<dbReference type="AlphaFoldDB" id="Q9ASL4"/>
<reference evidence="4" key="2">
    <citation type="journal article" date="2005" name="Nature">
        <title>The map-based sequence of the rice genome.</title>
        <authorList>
            <consortium name="International rice genome sequencing project (IRGSP)"/>
            <person name="Matsumoto T."/>
            <person name="Wu J."/>
            <person name="Kanamori H."/>
            <person name="Katayose Y."/>
            <person name="Fujisawa M."/>
            <person name="Namiki N."/>
            <person name="Mizuno H."/>
            <person name="Yamamoto K."/>
            <person name="Antonio B.A."/>
            <person name="Baba T."/>
            <person name="Sakata K."/>
            <person name="Nagamura Y."/>
            <person name="Aoki H."/>
            <person name="Arikawa K."/>
            <person name="Arita K."/>
            <person name="Bito T."/>
            <person name="Chiden Y."/>
            <person name="Fujitsuka N."/>
            <person name="Fukunaka R."/>
            <person name="Hamada M."/>
            <person name="Harada C."/>
            <person name="Hayashi A."/>
            <person name="Hijishita S."/>
            <person name="Honda M."/>
            <person name="Hosokawa S."/>
            <person name="Ichikawa Y."/>
            <person name="Idonuma A."/>
            <person name="Iijima M."/>
            <person name="Ikeda M."/>
            <person name="Ikeno M."/>
            <person name="Ito K."/>
            <person name="Ito S."/>
            <person name="Ito T."/>
            <person name="Ito Y."/>
            <person name="Ito Y."/>
            <person name="Iwabuchi A."/>
            <person name="Kamiya K."/>
            <person name="Karasawa W."/>
            <person name="Kurita K."/>
            <person name="Katagiri S."/>
            <person name="Kikuta A."/>
            <person name="Kobayashi H."/>
            <person name="Kobayashi N."/>
            <person name="Machita K."/>
            <person name="Maehara T."/>
            <person name="Masukawa M."/>
            <person name="Mizubayashi T."/>
            <person name="Mukai Y."/>
            <person name="Nagasaki H."/>
            <person name="Nagata Y."/>
            <person name="Naito S."/>
            <person name="Nakashima M."/>
            <person name="Nakama Y."/>
            <person name="Nakamichi Y."/>
            <person name="Nakamura M."/>
            <person name="Meguro A."/>
            <person name="Negishi M."/>
            <person name="Ohta I."/>
            <person name="Ohta T."/>
            <person name="Okamoto M."/>
            <person name="Ono N."/>
            <person name="Saji S."/>
            <person name="Sakaguchi M."/>
            <person name="Sakai K."/>
            <person name="Shibata M."/>
            <person name="Shimokawa T."/>
            <person name="Song J."/>
            <person name="Takazaki Y."/>
            <person name="Terasawa K."/>
            <person name="Tsugane M."/>
            <person name="Tsuji K."/>
            <person name="Ueda S."/>
            <person name="Waki K."/>
            <person name="Yamagata H."/>
            <person name="Yamamoto M."/>
            <person name="Yamamoto S."/>
            <person name="Yamane H."/>
            <person name="Yoshiki S."/>
            <person name="Yoshihara R."/>
            <person name="Yukawa K."/>
            <person name="Zhong H."/>
            <person name="Yano M."/>
            <person name="Yuan Q."/>
            <person name="Ouyang S."/>
            <person name="Liu J."/>
            <person name="Jones K.M."/>
            <person name="Gansberger K."/>
            <person name="Moffat K."/>
            <person name="Hill J."/>
            <person name="Bera J."/>
            <person name="Fadrosh D."/>
            <person name="Jin S."/>
            <person name="Johri S."/>
            <person name="Kim M."/>
            <person name="Overton L."/>
            <person name="Reardon M."/>
            <person name="Tsitrin T."/>
            <person name="Vuong H."/>
            <person name="Weaver B."/>
            <person name="Ciecko A."/>
            <person name="Tallon L."/>
            <person name="Jackson J."/>
            <person name="Pai G."/>
            <person name="Aken S.V."/>
            <person name="Utterback T."/>
            <person name="Reidmuller S."/>
            <person name="Feldblyum T."/>
            <person name="Hsiao J."/>
            <person name="Zismann V."/>
            <person name="Iobst S."/>
            <person name="de Vazeille A.R."/>
            <person name="Buell C.R."/>
            <person name="Ying K."/>
            <person name="Li Y."/>
            <person name="Lu T."/>
            <person name="Huang Y."/>
            <person name="Zhao Q."/>
            <person name="Feng Q."/>
            <person name="Zhang L."/>
            <person name="Zhu J."/>
            <person name="Weng Q."/>
            <person name="Mu J."/>
            <person name="Lu Y."/>
            <person name="Fan D."/>
            <person name="Liu Y."/>
            <person name="Guan J."/>
            <person name="Zhang Y."/>
            <person name="Yu S."/>
            <person name="Liu X."/>
            <person name="Zhang Y."/>
            <person name="Hong G."/>
            <person name="Han B."/>
            <person name="Choisne N."/>
            <person name="Demange N."/>
            <person name="Orjeda G."/>
            <person name="Samain S."/>
            <person name="Cattolico L."/>
            <person name="Pelletier E."/>
            <person name="Couloux A."/>
            <person name="Segurens B."/>
            <person name="Wincker P."/>
            <person name="D'Hont A."/>
            <person name="Scarpelli C."/>
            <person name="Weissenbach J."/>
            <person name="Salanoubat M."/>
            <person name="Quetier F."/>
            <person name="Yu Y."/>
            <person name="Kim H.R."/>
            <person name="Rambo T."/>
            <person name="Currie J."/>
            <person name="Collura K."/>
            <person name="Luo M."/>
            <person name="Yang T."/>
            <person name="Ammiraju J.S.S."/>
            <person name="Engler F."/>
            <person name="Soderlund C."/>
            <person name="Wing R.A."/>
            <person name="Palmer L.E."/>
            <person name="de la Bastide M."/>
            <person name="Spiegel L."/>
            <person name="Nascimento L."/>
            <person name="Zutavern T."/>
            <person name="O'Shaughnessy A."/>
            <person name="Dike S."/>
            <person name="Dedhia N."/>
            <person name="Preston R."/>
            <person name="Balija V."/>
            <person name="McCombie W.R."/>
            <person name="Chow T."/>
            <person name="Chen H."/>
            <person name="Chung M."/>
            <person name="Chen C."/>
            <person name="Shaw J."/>
            <person name="Wu H."/>
            <person name="Hsiao K."/>
            <person name="Chao Y."/>
            <person name="Chu M."/>
            <person name="Cheng C."/>
            <person name="Hour A."/>
            <person name="Lee P."/>
            <person name="Lin S."/>
            <person name="Lin Y."/>
            <person name="Liou J."/>
            <person name="Liu S."/>
            <person name="Hsing Y."/>
            <person name="Raghuvanshi S."/>
            <person name="Mohanty A."/>
            <person name="Bharti A.K."/>
            <person name="Gaur A."/>
            <person name="Gupta V."/>
            <person name="Kumar D."/>
            <person name="Ravi V."/>
            <person name="Vij S."/>
            <person name="Kapur A."/>
            <person name="Khurana P."/>
            <person name="Khurana P."/>
            <person name="Khurana J.P."/>
            <person name="Tyagi A.K."/>
            <person name="Gaikwad K."/>
            <person name="Singh A."/>
            <person name="Dalal V."/>
            <person name="Srivastava S."/>
            <person name="Dixit A."/>
            <person name="Pal A.K."/>
            <person name="Ghazi I.A."/>
            <person name="Yadav M."/>
            <person name="Pandit A."/>
            <person name="Bhargava A."/>
            <person name="Sureshbabu K."/>
            <person name="Batra K."/>
            <person name="Sharma T.R."/>
            <person name="Mohapatra T."/>
            <person name="Singh N.K."/>
            <person name="Messing J."/>
            <person name="Nelson A.B."/>
            <person name="Fuks G."/>
            <person name="Kavchok S."/>
            <person name="Keizer G."/>
            <person name="Linton E."/>
            <person name="Llaca V."/>
            <person name="Song R."/>
            <person name="Tanyolac B."/>
            <person name="Young S."/>
            <person name="Ho-Il K."/>
            <person name="Hahn J.H."/>
            <person name="Sangsakoo G."/>
            <person name="Vanavichit A."/>
            <person name="de Mattos Luiz.A.T."/>
            <person name="Zimmer P.D."/>
            <person name="Malone G."/>
            <person name="Dellagostin O."/>
            <person name="de Oliveira A.C."/>
            <person name="Bevan M."/>
            <person name="Bancroft I."/>
            <person name="Minx P."/>
            <person name="Cordum H."/>
            <person name="Wilson R."/>
            <person name="Cheng Z."/>
            <person name="Jin W."/>
            <person name="Jiang J."/>
            <person name="Leong S.A."/>
            <person name="Iwama H."/>
            <person name="Gojobori T."/>
            <person name="Itoh T."/>
            <person name="Niimura Y."/>
            <person name="Fujii Y."/>
            <person name="Habara T."/>
            <person name="Sakai H."/>
            <person name="Sato Y."/>
            <person name="Wilson G."/>
            <person name="Kumar K."/>
            <person name="McCouch S."/>
            <person name="Juretic N."/>
            <person name="Hoen D."/>
            <person name="Wright S."/>
            <person name="Bruskiewich R."/>
            <person name="Bureau T."/>
            <person name="Miyao A."/>
            <person name="Hirochika H."/>
            <person name="Nishikawa T."/>
            <person name="Kadowaki K."/>
            <person name="Sugiura M."/>
            <person name="Burr B."/>
            <person name="Sasaki T."/>
        </authorList>
    </citation>
    <scope>NUCLEOTIDE SEQUENCE [LARGE SCALE GENOMIC DNA]</scope>
    <source>
        <strain evidence="4">cv. Nipponbare</strain>
    </source>
</reference>
<feature type="region of interest" description="Disordered" evidence="1">
    <location>
        <begin position="140"/>
        <end position="167"/>
    </location>
</feature>
<dbReference type="Proteomes" id="UP000817658">
    <property type="component" value="Chromosome 1"/>
</dbReference>
<reference evidence="4" key="3">
    <citation type="journal article" date="2008" name="Nucleic Acids Res.">
        <title>The rice annotation project database (RAP-DB): 2008 update.</title>
        <authorList>
            <consortium name="The rice annotation project (RAP)"/>
        </authorList>
    </citation>
    <scope>GENOME REANNOTATION</scope>
    <source>
        <strain evidence="4">cv. Nipponbare</strain>
    </source>
</reference>
<feature type="region of interest" description="Disordered" evidence="1">
    <location>
        <begin position="1"/>
        <end position="28"/>
    </location>
</feature>
<proteinExistence type="predicted"/>
<sequence length="183" mass="19740">MSDSKASDAPRATRHRRDPPSPESPCTSAYAATAYRAAAATTEEVTAWTRRLPPPLGTAFSFAEDRMSMLRPLSSSATPVTTDVSPTHRGTASQPPPLLCARSRNQVRAQLPLPVASPPLAPLDLVTGTPDPAQPLCHAGISAGKPYHHLPRSRSERRRLARRRQGGPVVRLRKSTIFAVVQL</sequence>
<evidence type="ECO:0000313" key="4">
    <source>
        <dbReference type="Proteomes" id="UP000000763"/>
    </source>
</evidence>